<comment type="function">
    <text evidence="13">Involved in lipopolysaccharide (LPS) biosynthesis. Catalyzes the transfer of 3-deoxy-D-manno-octulosonate (Kdo) residue(s) from CMP-Kdo to lipid IV(A), the tetraacyldisaccharide-1,4'-bisphosphate precursor of lipid A.</text>
</comment>
<comment type="subcellular location">
    <subcellularLocation>
        <location evidence="1">Cell inner membrane</location>
        <topology evidence="1">Single-pass membrane protein</topology>
        <orientation evidence="1">Cytoplasmic side</orientation>
    </subcellularLocation>
    <subcellularLocation>
        <location evidence="13">Cell membrane</location>
    </subcellularLocation>
</comment>
<dbReference type="GO" id="GO:0009245">
    <property type="term" value="P:lipid A biosynthetic process"/>
    <property type="evidence" value="ECO:0007669"/>
    <property type="project" value="TreeGrafter"/>
</dbReference>
<comment type="catalytic activity">
    <reaction evidence="10 13">
        <text>lipid IVA (E. coli) + CMP-3-deoxy-beta-D-manno-octulosonate = alpha-Kdo-(2-&gt;6)-lipid IVA (E. coli) + CMP + H(+)</text>
        <dbReference type="Rhea" id="RHEA:28066"/>
        <dbReference type="ChEBI" id="CHEBI:15378"/>
        <dbReference type="ChEBI" id="CHEBI:58603"/>
        <dbReference type="ChEBI" id="CHEBI:60364"/>
        <dbReference type="ChEBI" id="CHEBI:60377"/>
        <dbReference type="ChEBI" id="CHEBI:85987"/>
        <dbReference type="EC" id="2.4.99.12"/>
    </reaction>
</comment>
<keyword evidence="13" id="KW-0472">Membrane</keyword>
<dbReference type="EMBL" id="SOAX01000008">
    <property type="protein sequence ID" value="TDT37005.1"/>
    <property type="molecule type" value="Genomic_DNA"/>
</dbReference>
<feature type="transmembrane region" description="Helical" evidence="13">
    <location>
        <begin position="6"/>
        <end position="23"/>
    </location>
</feature>
<evidence type="ECO:0000256" key="3">
    <source>
        <dbReference type="ARBA" id="ARBA00006380"/>
    </source>
</evidence>
<dbReference type="FunFam" id="3.40.50.11720:FF:000001">
    <property type="entry name" value="3-deoxy-D-manno-octulosonic acid transferase"/>
    <property type="match status" value="1"/>
</dbReference>
<comment type="pathway">
    <text evidence="2 13">Bacterial outer membrane biogenesis; LPS core biosynthesis.</text>
</comment>
<dbReference type="PANTHER" id="PTHR42755">
    <property type="entry name" value="3-DEOXY-MANNO-OCTULOSONATE CYTIDYLYLTRANSFERASE"/>
    <property type="match status" value="1"/>
</dbReference>
<evidence type="ECO:0000256" key="4">
    <source>
        <dbReference type="ARBA" id="ARBA00012621"/>
    </source>
</evidence>
<keyword evidence="13" id="KW-0812">Transmembrane</keyword>
<dbReference type="Pfam" id="PF00534">
    <property type="entry name" value="Glycos_transf_1"/>
    <property type="match status" value="1"/>
</dbReference>
<evidence type="ECO:0000256" key="11">
    <source>
        <dbReference type="PIRSR" id="PIRSR639901-1"/>
    </source>
</evidence>
<feature type="site" description="Transition state stabilizer" evidence="12">
    <location>
        <position position="208"/>
    </location>
</feature>
<dbReference type="OrthoDB" id="9789797at2"/>
<evidence type="ECO:0000313" key="17">
    <source>
        <dbReference type="Proteomes" id="UP000295830"/>
    </source>
</evidence>
<dbReference type="NCBIfam" id="NF004388">
    <property type="entry name" value="PRK05749.1-4"/>
    <property type="match status" value="1"/>
</dbReference>
<dbReference type="InterPro" id="IPR007507">
    <property type="entry name" value="Glycos_transf_N"/>
</dbReference>
<organism evidence="16 17">
    <name type="scientific">Halospina denitrificans</name>
    <dbReference type="NCBI Taxonomy" id="332522"/>
    <lineage>
        <taxon>Bacteria</taxon>
        <taxon>Pseudomonadati</taxon>
        <taxon>Pseudomonadota</taxon>
        <taxon>Gammaproteobacteria</taxon>
        <taxon>Halospina</taxon>
    </lineage>
</organism>
<keyword evidence="7 13" id="KW-0808">Transferase</keyword>
<protein>
    <recommendedName>
        <fullName evidence="5 13">3-deoxy-D-manno-octulosonic acid transferase</fullName>
        <shortName evidence="13">Kdo transferase</shortName>
        <ecNumber evidence="4 13">2.4.99.12</ecNumber>
    </recommendedName>
    <alternativeName>
        <fullName evidence="9 13">Lipid IV(A) 3-deoxy-D-manno-octulosonic acid transferase</fullName>
    </alternativeName>
</protein>
<dbReference type="InterPro" id="IPR038107">
    <property type="entry name" value="Glycos_transf_N_sf"/>
</dbReference>
<dbReference type="GO" id="GO:0043842">
    <property type="term" value="F:Kdo transferase activity"/>
    <property type="evidence" value="ECO:0007669"/>
    <property type="project" value="UniProtKB-EC"/>
</dbReference>
<evidence type="ECO:0000256" key="6">
    <source>
        <dbReference type="ARBA" id="ARBA00022519"/>
    </source>
</evidence>
<feature type="domain" description="3-deoxy-D-manno-octulosonic-acid transferase N-terminal" evidence="15">
    <location>
        <begin position="34"/>
        <end position="211"/>
    </location>
</feature>
<dbReference type="GO" id="GO:0005886">
    <property type="term" value="C:plasma membrane"/>
    <property type="evidence" value="ECO:0007669"/>
    <property type="project" value="UniProtKB-SubCell"/>
</dbReference>
<dbReference type="GO" id="GO:0009244">
    <property type="term" value="P:lipopolysaccharide core region biosynthetic process"/>
    <property type="evidence" value="ECO:0007669"/>
    <property type="project" value="UniProtKB-UniRule"/>
</dbReference>
<proteinExistence type="inferred from homology"/>
<dbReference type="SUPFAM" id="SSF53756">
    <property type="entry name" value="UDP-Glycosyltransferase/glycogen phosphorylase"/>
    <property type="match status" value="1"/>
</dbReference>
<reference evidence="16 17" key="1">
    <citation type="submission" date="2019-03" db="EMBL/GenBank/DDBJ databases">
        <title>Genomic Encyclopedia of Type Strains, Phase IV (KMG-IV): sequencing the most valuable type-strain genomes for metagenomic binning, comparative biology and taxonomic classification.</title>
        <authorList>
            <person name="Goeker M."/>
        </authorList>
    </citation>
    <scope>NUCLEOTIDE SEQUENCE [LARGE SCALE GENOMIC DNA]</scope>
    <source>
        <strain evidence="16 17">DSM 15505</strain>
    </source>
</reference>
<sequence>MARWIYSLLMYLALPVVFLFFWFRGRRDPAYRRGLSQRLGYIDGNAGPGCLLVHAASVGEVIAATPVIQRLGQHYPDASLVVTTMTPTGAERVQAAFAGTVQHYYLPLDVPHAVHRFLSRLNPSVLVIMETEVWPNLVHACNRRGIPVVLANARMSARSERGYARFRFFSRPLFQGLDWVAAQAQPDAARFGRLGVAAERLAVTGSIKYDVSIDEANRKQAAELRQEMGARPVWIAASTHEGEDEQVLEAHARLLERQPEALLILVPRHRERFDPVFNEIGRRGLSVSRRSRGESPGQVAVYLADTMGELLMLFGAADLAFIGGSLIERGGHNPLEAAAWGLPILTGHHVFNFTTVFEFLEAEGGVIRVGEGADLGQAVVTVFEDAEMRHRMGEGASAVVDANRGAVERLVDGIARLRDQRC</sequence>
<dbReference type="EC" id="2.4.99.12" evidence="4 13"/>
<evidence type="ECO:0000256" key="1">
    <source>
        <dbReference type="ARBA" id="ARBA00004388"/>
    </source>
</evidence>
<evidence type="ECO:0000256" key="10">
    <source>
        <dbReference type="ARBA" id="ARBA00049183"/>
    </source>
</evidence>
<evidence type="ECO:0000256" key="13">
    <source>
        <dbReference type="RuleBase" id="RU365103"/>
    </source>
</evidence>
<dbReference type="Gene3D" id="3.40.50.2000">
    <property type="entry name" value="Glycogen Phosphorylase B"/>
    <property type="match status" value="1"/>
</dbReference>
<evidence type="ECO:0000256" key="2">
    <source>
        <dbReference type="ARBA" id="ARBA00004713"/>
    </source>
</evidence>
<evidence type="ECO:0000259" key="15">
    <source>
        <dbReference type="Pfam" id="PF04413"/>
    </source>
</evidence>
<evidence type="ECO:0000313" key="16">
    <source>
        <dbReference type="EMBL" id="TDT37005.1"/>
    </source>
</evidence>
<feature type="domain" description="Glycosyl transferase family 1" evidence="14">
    <location>
        <begin position="296"/>
        <end position="396"/>
    </location>
</feature>
<evidence type="ECO:0000256" key="7">
    <source>
        <dbReference type="ARBA" id="ARBA00022679"/>
    </source>
</evidence>
<dbReference type="PANTHER" id="PTHR42755:SF1">
    <property type="entry name" value="3-DEOXY-D-MANNO-OCTULOSONIC ACID TRANSFERASE, MITOCHONDRIAL-RELATED"/>
    <property type="match status" value="1"/>
</dbReference>
<dbReference type="RefSeq" id="WP_133737176.1">
    <property type="nucleotide sequence ID" value="NZ_SOAX01000008.1"/>
</dbReference>
<keyword evidence="13" id="KW-1133">Transmembrane helix</keyword>
<gene>
    <name evidence="16" type="ORF">DES49_2957</name>
</gene>
<keyword evidence="13" id="KW-1003">Cell membrane</keyword>
<accession>A0A4R7JHB2</accession>
<comment type="similarity">
    <text evidence="3">Belongs to the glycosyltransferase group 1 family. Glycosyltransferase 30 subfamily.</text>
</comment>
<dbReference type="Gene3D" id="3.40.50.11720">
    <property type="entry name" value="3-Deoxy-D-manno-octulosonic-acid transferase, N-terminal domain"/>
    <property type="match status" value="1"/>
</dbReference>
<evidence type="ECO:0000256" key="8">
    <source>
        <dbReference type="ARBA" id="ARBA00022968"/>
    </source>
</evidence>
<keyword evidence="6" id="KW-0997">Cell inner membrane</keyword>
<dbReference type="InterPro" id="IPR001296">
    <property type="entry name" value="Glyco_trans_1"/>
</dbReference>
<feature type="active site" description="Proton acceptor" evidence="11">
    <location>
        <position position="60"/>
    </location>
</feature>
<dbReference type="Proteomes" id="UP000295830">
    <property type="component" value="Unassembled WGS sequence"/>
</dbReference>
<dbReference type="AlphaFoldDB" id="A0A4R7JHB2"/>
<evidence type="ECO:0000256" key="5">
    <source>
        <dbReference type="ARBA" id="ARBA00019077"/>
    </source>
</evidence>
<feature type="site" description="Transition state stabilizer" evidence="12">
    <location>
        <position position="130"/>
    </location>
</feature>
<name>A0A4R7JHB2_9GAMM</name>
<dbReference type="InterPro" id="IPR039901">
    <property type="entry name" value="Kdotransferase"/>
</dbReference>
<keyword evidence="8" id="KW-0735">Signal-anchor</keyword>
<evidence type="ECO:0000256" key="9">
    <source>
        <dbReference type="ARBA" id="ARBA00031445"/>
    </source>
</evidence>
<dbReference type="Pfam" id="PF04413">
    <property type="entry name" value="Glycos_transf_N"/>
    <property type="match status" value="1"/>
</dbReference>
<dbReference type="FunFam" id="3.40.50.2000:FF:000032">
    <property type="entry name" value="3-deoxy-D-manno-octulosonic acid transferase"/>
    <property type="match status" value="1"/>
</dbReference>
<evidence type="ECO:0000259" key="14">
    <source>
        <dbReference type="Pfam" id="PF00534"/>
    </source>
</evidence>
<keyword evidence="17" id="KW-1185">Reference proteome</keyword>
<evidence type="ECO:0000256" key="12">
    <source>
        <dbReference type="PIRSR" id="PIRSR639901-2"/>
    </source>
</evidence>
<dbReference type="UniPathway" id="UPA00958"/>
<keyword evidence="13" id="KW-0448">Lipopolysaccharide biosynthesis</keyword>
<comment type="caution">
    <text evidence="16">The sequence shown here is derived from an EMBL/GenBank/DDBJ whole genome shotgun (WGS) entry which is preliminary data.</text>
</comment>